<accession>A0A7Y4DEL4</accession>
<dbReference type="AlphaFoldDB" id="A0A7Y4DEL4"/>
<dbReference type="RefSeq" id="WP_171303908.1">
    <property type="nucleotide sequence ID" value="NZ_JABFIF010000029.1"/>
</dbReference>
<evidence type="ECO:0000313" key="2">
    <source>
        <dbReference type="Proteomes" id="UP000528432"/>
    </source>
</evidence>
<reference evidence="1 2" key="1">
    <citation type="submission" date="2020-05" db="EMBL/GenBank/DDBJ databases">
        <title>Draft genome sequence of Clostridium cochlearium strain AGROS13 isolated from a sheep dairy farm in New Zealand.</title>
        <authorList>
            <person name="Gupta T.B."/>
            <person name="Jauregui R."/>
            <person name="Risson A.N."/>
            <person name="Brightwell G."/>
            <person name="Maclean P."/>
        </authorList>
    </citation>
    <scope>NUCLEOTIDE SEQUENCE [LARGE SCALE GENOMIC DNA]</scope>
    <source>
        <strain evidence="1 2">AGROS13</strain>
    </source>
</reference>
<protein>
    <submittedName>
        <fullName evidence="1">Uncharacterized protein</fullName>
    </submittedName>
</protein>
<dbReference type="EMBL" id="JABFIF010000029">
    <property type="protein sequence ID" value="NOH16966.1"/>
    <property type="molecule type" value="Genomic_DNA"/>
</dbReference>
<evidence type="ECO:0000313" key="1">
    <source>
        <dbReference type="EMBL" id="NOH16966.1"/>
    </source>
</evidence>
<proteinExistence type="predicted"/>
<gene>
    <name evidence="1" type="ORF">HMJ28_11365</name>
</gene>
<comment type="caution">
    <text evidence="1">The sequence shown here is derived from an EMBL/GenBank/DDBJ whole genome shotgun (WGS) entry which is preliminary data.</text>
</comment>
<organism evidence="1 2">
    <name type="scientific">Clostridium cochlearium</name>
    <dbReference type="NCBI Taxonomy" id="1494"/>
    <lineage>
        <taxon>Bacteria</taxon>
        <taxon>Bacillati</taxon>
        <taxon>Bacillota</taxon>
        <taxon>Clostridia</taxon>
        <taxon>Eubacteriales</taxon>
        <taxon>Clostridiaceae</taxon>
        <taxon>Clostridium</taxon>
    </lineage>
</organism>
<sequence>MFKIEDLLNNNFSSYPNEIRDYLESFSNNLREALKEELINCTVEKMLTNAKENEQVFKMQLINILNNGLKGYNSMSTKALLDLYLEIKNQKEFMELLEDVSKKLN</sequence>
<dbReference type="Proteomes" id="UP000528432">
    <property type="component" value="Unassembled WGS sequence"/>
</dbReference>
<name>A0A7Y4DEL4_CLOCO</name>